<dbReference type="FunFam" id="3.30.300.30:FF:000010">
    <property type="entry name" value="Enterobactin synthetase component F"/>
    <property type="match status" value="2"/>
</dbReference>
<evidence type="ECO:0000256" key="5">
    <source>
        <dbReference type="ARBA" id="ARBA00022598"/>
    </source>
</evidence>
<comment type="cofactor">
    <cofactor evidence="1">
        <name>pantetheine 4'-phosphate</name>
        <dbReference type="ChEBI" id="CHEBI:47942"/>
    </cofactor>
</comment>
<dbReference type="FunFam" id="1.10.1200.10:FF:000005">
    <property type="entry name" value="Nonribosomal peptide synthetase 1"/>
    <property type="match status" value="2"/>
</dbReference>
<name>A0A2P7V8H3_9BACL</name>
<dbReference type="GO" id="GO:0044550">
    <property type="term" value="P:secondary metabolite biosynthetic process"/>
    <property type="evidence" value="ECO:0007669"/>
    <property type="project" value="UniProtKB-ARBA"/>
</dbReference>
<dbReference type="InterPro" id="IPR010071">
    <property type="entry name" value="AA_adenyl_dom"/>
</dbReference>
<dbReference type="Pfam" id="PF00550">
    <property type="entry name" value="PP-binding"/>
    <property type="match status" value="3"/>
</dbReference>
<dbReference type="Proteomes" id="UP000240419">
    <property type="component" value="Unassembled WGS sequence"/>
</dbReference>
<dbReference type="Gene3D" id="2.30.38.10">
    <property type="entry name" value="Luciferase, Domain 3"/>
    <property type="match status" value="3"/>
</dbReference>
<dbReference type="Gene3D" id="3.30.300.30">
    <property type="match status" value="3"/>
</dbReference>
<dbReference type="InterPro" id="IPR001242">
    <property type="entry name" value="Condensation_dom"/>
</dbReference>
<protein>
    <submittedName>
        <fullName evidence="10">Non-ribosomal peptide synthetase</fullName>
    </submittedName>
</protein>
<dbReference type="OrthoDB" id="9765680at2"/>
<dbReference type="Gene3D" id="1.10.1200.10">
    <property type="entry name" value="ACP-like"/>
    <property type="match status" value="3"/>
</dbReference>
<dbReference type="InterPro" id="IPR006162">
    <property type="entry name" value="Ppantetheine_attach_site"/>
</dbReference>
<dbReference type="InterPro" id="IPR010060">
    <property type="entry name" value="NRPS_synth"/>
</dbReference>
<dbReference type="InterPro" id="IPR025110">
    <property type="entry name" value="AMP-bd_C"/>
</dbReference>
<evidence type="ECO:0000256" key="6">
    <source>
        <dbReference type="ARBA" id="ARBA00022737"/>
    </source>
</evidence>
<sequence>MRSENPDQFYRLSHAQKRIWYIENLYPDTSINLQTISSYVQQDINFEVLEEAITLFMRKHESIRLRLSSVDGEIKQYFSDFDPIHFETIYFNMYENPWEEFDRRLLAKEYFQHNMLDTPLFAIYFFKIEDRQGFIFKIHHIISDGWSNALFVNFIWDYYQAQGDPSLQSSLLDTFHNHTFSYIDYLEKEAAYLDSSDRFIKNENFWLEKYADLPERAMTDSKQIKANRKTYLFTDEQSASIRNFISDNQKSYNTFFTSVMYVYLHKVYNIEDIVLGTPVYNRAGKEERALFGMCTSTLPLRLKSSPNVTISELMTYVHQETKRSYIHQKYPFDLLFPILQTKHGNLESLHDVTLNFLNSKSFHKINGVPVISEWHFTGQQIEPLQVSIREGNEHKLTLYIDYKTDQFSDEEIDLIYWRLKCIISEILDKKNIRLKELQLLDQSERKVLLEDFNDTEKELKKKSVHEMFAEQASLTPDNIAIVFKERSLTYAELDRKTNQLARLLQAKGVGEESVVGVMMVRSDLYLLSILAILKTGAVILPLDPDYPQERIRYMLNDSRPILILTDGSKLEELYDEQTVLSIDQALTSATGMSSSHVLRSRKDPGPLYIIYTSGSTGTPKGIIIEHGTITNLIQWQQTEMMTDLPYPKILQFASINFDVCYQEIFSALLCGAELHVIPDEQKGNPEAVVQFIAENELEVVYFSTAYLKYVASEIDLLKGLFKGRLRHLIVAGEQLVINPDLRSFLQENEVILHNHYGPSETHVVTALAIHPKSGNVPSIPSIGRPIWNTGIYIISPDFDLQPIGVSGELCISGVGLARSYVNLPDMTSEKFITNPFDPEKRMYRTGDLARWLPDGNIEYLGRMDNQVKIRGFRVELGEVETHLLDIESIKETVVVPWKDVYGQVQLCAYFVDDGHWTPRQLRTILSKELPGYMIPSCYIRMERLPLTANGKVDSKALPAPETSMLTEEEGVGPRNALEQKLHEVWQDVLQIQSISIEDNFFDIGGHSLRAATLVTKLHKELHINLSLREVFQTQTIEQMAQVIRGKEKVVYTAIPVIEDRESYPLSSAQKRMYILNHLEDGKLIYNMPGMLLIEGLLCRFRLETAFRDLISRHETLRTGFEMVEGEPSQRIYREVDFALDFHIACEEEATKLFRTFIRPFDLKKAPLLRVGLIQITSERHLLFIDMHHIIADGVSISILLRDLVHLYNGTKLPDLRIQYKDYAVWQQSNLQDIMKRQEAYWLDVLSGDLPNLELPLDYSRPSIQTYNGQTFRFVIEAQTREGIRHLSEDTGTTLFMVLLAVYTLMLHKYTGQEDIIVGTPIAGRSHEDLYPLMGMFVNTLAIRSYPRGDQSFLSFLEEVRQTTLGAFEHQDYPFDQLVDRLQIQRDVSRNPVFNTLFTLHNEINLDVQMDGLLLKRYPSDYSISKFDLSFDVTECENGLECSFEYATALFDPDTIERMAKHYSQLIRSIVEDPSTKLAHIRMITPAEETKILHEFSSPEYANYSREKTINILFEEQVVRTPEQIAVWFEGERITYKELNEKANRLARTLRAQCVQPDQLVGILAERSLEMIIGILAVLKSGGAFVPIDPGYPAERIEFMLEDSQVEVLLAQTHLKEKAFFAGRWIMLDESVSYAEESTNLVSIHAPTNLGYVIYTSGTTGRPKGVMIEHQQMMVMASAWNQAYQLENAAIRWLQTASFSFDVFTGDWIRALLFGGELILCSSYARLNPAEMYELFRKHNIQAWDTTPAIVIPFMDYVYENRLDIDSLQLLVIGADHFPVEEYLKLFKRYGTHMRILNSYGVTETCIDACYFEQSTFKPLMRVPIGKALPSVHLYILNAELAPQPIGVVGELYIGGDCVGRGYFNDLVKTSQKFVDNPYQLNGKIYRTGDLARWLPDGNVEYLGRLDDQIKFNGYRIELGEIESQLLSIVGIKRAIAITRDEYEQKRLCAYFVGDRPYSSNELRDALLEKLPAYMIPTHFVQLPQLPLTPNGKVDRKALPAPSGRRMTESSYESPRNTVESVLVSIWQSVLGVEKIGIRDHFFELGGDSIKSIQVASRLYQAGYRLNVKDLFKYTTIAKISAFIVPVSRVAEQGTVEGPSKLTPIQHWFNQVWTVDPHHFNQAVMLFRKQGWDEGSLCEALEKIVVHHDALRTVLRESETGVEAWIRGVQEGELFSLEVFDFRNMKNPAQYIEIHANEIQSSICLKNGPLVKGGLFRCVDGDHLLIVIHHFVVDGISWRILLDDLATGYEQSLAGDTICLPKKTDSFRDWTEQLSLFSQSSLFQSDREYWRQGGRFQHECLLAKNTQEMPVAKDIKNVIVLLNNVETEQLLKLTHRAYNTEVNDLLLTALGLAIHHWTGMKHVLINLESHGREGIPVDLDISRTVGWFTSEFPVYLEIREDLSIGMQIKYVKEQLRQIPHKGMGFGIEKYLNPFHHGDDLAFAPEISFNYLGQFDQNQHNSIFQQSPFSSGNLVSPRSYSTYSIDINGVVSNGTLSFVISYNTIQYDMEEIESFAVLLKESLQAVISHCVGKEKPELTPSDIGMKGMTIEALDLLADRISPRGQLENVYTLTPMQKGILFQSLLEPSTYFSELSFDFHGALDIDHFKRSLDCFIQRHEALRTNFLLGGNGEYQQVVFKKRQSEFLYRDLTEMEKDHQEQYISNLIIEEKARGFDLGTDTLLRVFVLRKEEQVYQMIWNTHHIIMDGWSLSLMLNEIFDTYSILMRNELPRDVETVSFSRYIAWLDQQDEKAAVHYWREYLAGFEYSTELPFGLTSSGADGYVSKQLRFNLGKEWSQRLQEMASKHEVTLNTLIQTAWGILLQKYNNHADVIFGSVVSGRPAELRGVESIIGLFINTIPVRIKAEETDSFADVMRKTQEQALASLAYDTYPLYEIQTLSDQRQDLIKHLMVFENYPMDKQLEQFGNDGGASFALRNIKSAEQTNYDFNVIIVPSEDIEVCFGYNASVYNESDVVSIQKHWMYLLAQIMENPYIHLPELELLAEKDKRKIREEFNSQVCEYPRKTTIHGLFEGQVERTPDMTAVVYEDKHLTYRELNEKSNRLARKLRSQGVKPDHLVGLMVERSIEMIVGVLAILKAGGAFVPIDPNYPEERINYMLADSGAKHLLLQNHLKDRVVFDGKRITLGEESGDGEDGSNLAQVAEINHLAYVIYTSGTTGKPKGVMLEHRGVCNLKALFDQKLSIREHDNVIQFASLSFDASVWEIFQALFCGATLFVPTNATILNFQLFERYMAEHRISIATLPPSYATYLDPKQMSHLRVLITAGSASSPQLVLKWSPHLMYFNAYGPTEDSIATTIGSVVLDPTGSSKISIGCPISNHQVYILDAFRNLQPVGVVGELCIAGVGLARGYLGSPALTLEKFVENPFVPGERMYRSGDLARWLPDGSLEYVGRIDQQVKIRGYRIELGEVEEKLLGIDGVLEAVAISREDEAGQAYLCAYFTGDQKRTFNELRVELSKQLPQYMLPSYLMKLERFPLTPNGKVDRKLLPKPADTLKDTDVPVAASTQTQARLIGLFAEVLGIPEEQIGIYSNFFELGGHSLMILNLLTKSFLLNWNLNIKDFYDFHTIEEIAAKIDGKSSGKTGIDDTQIEWIDLRGELHQETQSKVLRRTLGEVLLLGATGFLGIHVLYELLTKTDASIHCIIRGSNRTMVFNRLKDKMRFYYKSTSEVQLQAWFERIRVYAGDISDSGLGIELEELLRLGDTIDTVINTAALVKHFGFEEDFDKSNVLIVQNLVDFCLYNQIPLHHVSTMSVSGSTVPGDSPGVVTFTENDFYVGQNYKDNVYIRSKFEAEKLIYEKLKKGLRGSVYRVGNLTGRFSDGVFQENIEENMFYMNLKSIMETGIMSSEMLSQPVEFTPVDICAEAIVSIIQTETEGKTFHIYNHHYVLGQRLYDAFQASGFSIRVMAAEDLERYIEQTLRGDGGSGSFGVRMLYAKNEGTTDQQLPRIVQQSTFTIAYLKKLNFEYPEIDLPYLRNLLDYILLVNYVRKT</sequence>
<dbReference type="Gene3D" id="3.30.559.30">
    <property type="entry name" value="Nonribosomal peptide synthetase, condensation domain"/>
    <property type="match status" value="4"/>
</dbReference>
<dbReference type="CDD" id="cd19534">
    <property type="entry name" value="E_NRPS"/>
    <property type="match status" value="1"/>
</dbReference>
<evidence type="ECO:0000256" key="2">
    <source>
        <dbReference type="ARBA" id="ARBA00006432"/>
    </source>
</evidence>
<dbReference type="PROSITE" id="PS00455">
    <property type="entry name" value="AMP_BINDING"/>
    <property type="match status" value="3"/>
</dbReference>
<comment type="caution">
    <text evidence="10">The sequence shown here is derived from an EMBL/GenBank/DDBJ whole genome shotgun (WGS) entry which is preliminary data.</text>
</comment>
<dbReference type="SUPFAM" id="SSF52777">
    <property type="entry name" value="CoA-dependent acyltransferases"/>
    <property type="match status" value="8"/>
</dbReference>
<dbReference type="PROSITE" id="PS00012">
    <property type="entry name" value="PHOSPHOPANTETHEINE"/>
    <property type="match status" value="2"/>
</dbReference>
<evidence type="ECO:0000256" key="4">
    <source>
        <dbReference type="ARBA" id="ARBA00022553"/>
    </source>
</evidence>
<dbReference type="PANTHER" id="PTHR45527">
    <property type="entry name" value="NONRIBOSOMAL PEPTIDE SYNTHETASE"/>
    <property type="match status" value="1"/>
</dbReference>
<evidence type="ECO:0000259" key="9">
    <source>
        <dbReference type="PROSITE" id="PS50075"/>
    </source>
</evidence>
<dbReference type="InterPro" id="IPR045851">
    <property type="entry name" value="AMP-bd_C_sf"/>
</dbReference>
<reference evidence="10 11" key="1">
    <citation type="submission" date="2018-03" db="EMBL/GenBank/DDBJ databases">
        <title>Brevisbacillus phylogenomics.</title>
        <authorList>
            <person name="Dunlap C."/>
        </authorList>
    </citation>
    <scope>NUCLEOTIDE SEQUENCE [LARGE SCALE GENOMIC DNA]</scope>
    <source>
        <strain evidence="10 11">NRRL NRS-1210</strain>
    </source>
</reference>
<dbReference type="Pfam" id="PF07993">
    <property type="entry name" value="NAD_binding_4"/>
    <property type="match status" value="1"/>
</dbReference>
<accession>A0A2P7V8H3</accession>
<evidence type="ECO:0000256" key="7">
    <source>
        <dbReference type="ARBA" id="ARBA00023194"/>
    </source>
</evidence>
<dbReference type="Pfam" id="PF13193">
    <property type="entry name" value="AMP-binding_C"/>
    <property type="match status" value="2"/>
</dbReference>
<dbReference type="PANTHER" id="PTHR45527:SF1">
    <property type="entry name" value="FATTY ACID SYNTHASE"/>
    <property type="match status" value="1"/>
</dbReference>
<dbReference type="EMBL" id="PXZM01000018">
    <property type="protein sequence ID" value="PSJ95510.1"/>
    <property type="molecule type" value="Genomic_DNA"/>
</dbReference>
<dbReference type="Pfam" id="PF00501">
    <property type="entry name" value="AMP-binding"/>
    <property type="match status" value="3"/>
</dbReference>
<dbReference type="InterPro" id="IPR023213">
    <property type="entry name" value="CAT-like_dom_sf"/>
</dbReference>
<dbReference type="Gene3D" id="3.40.50.980">
    <property type="match status" value="6"/>
</dbReference>
<dbReference type="GO" id="GO:0008610">
    <property type="term" value="P:lipid biosynthetic process"/>
    <property type="evidence" value="ECO:0007669"/>
    <property type="project" value="UniProtKB-ARBA"/>
</dbReference>
<feature type="domain" description="Carrier" evidence="9">
    <location>
        <begin position="3519"/>
        <end position="3595"/>
    </location>
</feature>
<dbReference type="NCBIfam" id="NF003417">
    <property type="entry name" value="PRK04813.1"/>
    <property type="match status" value="3"/>
</dbReference>
<dbReference type="CDD" id="cd19543">
    <property type="entry name" value="DCL_NRPS"/>
    <property type="match status" value="1"/>
</dbReference>
<dbReference type="GO" id="GO:0043041">
    <property type="term" value="P:amino acid activation for nonribosomal peptide biosynthetic process"/>
    <property type="evidence" value="ECO:0007669"/>
    <property type="project" value="TreeGrafter"/>
</dbReference>
<dbReference type="InterPro" id="IPR036291">
    <property type="entry name" value="NAD(P)-bd_dom_sf"/>
</dbReference>
<evidence type="ECO:0000256" key="3">
    <source>
        <dbReference type="ARBA" id="ARBA00022450"/>
    </source>
</evidence>
<dbReference type="GO" id="GO:0005737">
    <property type="term" value="C:cytoplasm"/>
    <property type="evidence" value="ECO:0007669"/>
    <property type="project" value="TreeGrafter"/>
</dbReference>
<organism evidence="10 11">
    <name type="scientific">Brevibacillus fortis</name>
    <dbReference type="NCBI Taxonomy" id="2126352"/>
    <lineage>
        <taxon>Bacteria</taxon>
        <taxon>Bacillati</taxon>
        <taxon>Bacillota</taxon>
        <taxon>Bacilli</taxon>
        <taxon>Bacillales</taxon>
        <taxon>Paenibacillaceae</taxon>
        <taxon>Brevibacillus</taxon>
    </lineage>
</organism>
<dbReference type="PROSITE" id="PS50075">
    <property type="entry name" value="CARRIER"/>
    <property type="match status" value="3"/>
</dbReference>
<dbReference type="FunFam" id="3.40.50.980:FF:000001">
    <property type="entry name" value="Non-ribosomal peptide synthetase"/>
    <property type="match status" value="3"/>
</dbReference>
<keyword evidence="5" id="KW-0436">Ligase</keyword>
<evidence type="ECO:0000313" key="10">
    <source>
        <dbReference type="EMBL" id="PSJ95510.1"/>
    </source>
</evidence>
<evidence type="ECO:0000313" key="11">
    <source>
        <dbReference type="Proteomes" id="UP000240419"/>
    </source>
</evidence>
<keyword evidence="4" id="KW-0597">Phosphoprotein</keyword>
<dbReference type="Gene3D" id="3.30.559.10">
    <property type="entry name" value="Chloramphenicol acetyltransferase-like domain"/>
    <property type="match status" value="4"/>
</dbReference>
<keyword evidence="8" id="KW-0511">Multifunctional enzyme</keyword>
<dbReference type="NCBIfam" id="TIGR01720">
    <property type="entry name" value="NRPS-para261"/>
    <property type="match status" value="1"/>
</dbReference>
<dbReference type="SUPFAM" id="SSF51735">
    <property type="entry name" value="NAD(P)-binding Rossmann-fold domains"/>
    <property type="match status" value="1"/>
</dbReference>
<keyword evidence="6" id="KW-0677">Repeat</keyword>
<dbReference type="GO" id="GO:0017000">
    <property type="term" value="P:antibiotic biosynthetic process"/>
    <property type="evidence" value="ECO:0007669"/>
    <property type="project" value="UniProtKB-KW"/>
</dbReference>
<evidence type="ECO:0000256" key="1">
    <source>
        <dbReference type="ARBA" id="ARBA00001957"/>
    </source>
</evidence>
<dbReference type="SUPFAM" id="SSF56801">
    <property type="entry name" value="Acetyl-CoA synthetase-like"/>
    <property type="match status" value="3"/>
</dbReference>
<dbReference type="FunFam" id="3.40.50.12780:FF:000012">
    <property type="entry name" value="Non-ribosomal peptide synthetase"/>
    <property type="match status" value="1"/>
</dbReference>
<dbReference type="InterPro" id="IPR013120">
    <property type="entry name" value="FAR_NAD-bd"/>
</dbReference>
<dbReference type="InterPro" id="IPR000873">
    <property type="entry name" value="AMP-dep_synth/lig_dom"/>
</dbReference>
<dbReference type="InterPro" id="IPR036736">
    <property type="entry name" value="ACP-like_sf"/>
</dbReference>
<comment type="similarity">
    <text evidence="2">Belongs to the ATP-dependent AMP-binding enzyme family.</text>
</comment>
<keyword evidence="7" id="KW-0045">Antibiotic biosynthesis</keyword>
<evidence type="ECO:0000256" key="8">
    <source>
        <dbReference type="ARBA" id="ARBA00023268"/>
    </source>
</evidence>
<dbReference type="GO" id="GO:0031177">
    <property type="term" value="F:phosphopantetheine binding"/>
    <property type="evidence" value="ECO:0007669"/>
    <property type="project" value="InterPro"/>
</dbReference>
<dbReference type="InterPro" id="IPR009081">
    <property type="entry name" value="PP-bd_ACP"/>
</dbReference>
<feature type="domain" description="Carrier" evidence="9">
    <location>
        <begin position="2013"/>
        <end position="2087"/>
    </location>
</feature>
<dbReference type="Gene3D" id="3.40.50.720">
    <property type="entry name" value="NAD(P)-binding Rossmann-like Domain"/>
    <property type="match status" value="1"/>
</dbReference>
<dbReference type="SMART" id="SM00823">
    <property type="entry name" value="PKS_PP"/>
    <property type="match status" value="2"/>
</dbReference>
<dbReference type="Pfam" id="PF00668">
    <property type="entry name" value="Condensation"/>
    <property type="match status" value="4"/>
</dbReference>
<dbReference type="GO" id="GO:0016874">
    <property type="term" value="F:ligase activity"/>
    <property type="evidence" value="ECO:0007669"/>
    <property type="project" value="UniProtKB-KW"/>
</dbReference>
<dbReference type="RefSeq" id="WP_106839077.1">
    <property type="nucleotide sequence ID" value="NZ_JBCNIW010000029.1"/>
</dbReference>
<dbReference type="CDD" id="cd19531">
    <property type="entry name" value="LCL_NRPS-like"/>
    <property type="match status" value="1"/>
</dbReference>
<feature type="domain" description="Carrier" evidence="9">
    <location>
        <begin position="972"/>
        <end position="1047"/>
    </location>
</feature>
<keyword evidence="3" id="KW-0596">Phosphopantetheine</keyword>
<gene>
    <name evidence="10" type="ORF">C7R93_12290</name>
</gene>
<dbReference type="FunFam" id="2.30.38.10:FF:000001">
    <property type="entry name" value="Non-ribosomal peptide synthetase PvdI"/>
    <property type="match status" value="2"/>
</dbReference>
<dbReference type="NCBIfam" id="TIGR01733">
    <property type="entry name" value="AA-adenyl-dom"/>
    <property type="match status" value="3"/>
</dbReference>
<dbReference type="CDD" id="cd05930">
    <property type="entry name" value="A_NRPS"/>
    <property type="match status" value="1"/>
</dbReference>
<dbReference type="InterPro" id="IPR020806">
    <property type="entry name" value="PKS_PP-bd"/>
</dbReference>
<dbReference type="SUPFAM" id="SSF47336">
    <property type="entry name" value="ACP-like"/>
    <property type="match status" value="3"/>
</dbReference>
<keyword evidence="11" id="KW-1185">Reference proteome</keyword>
<dbReference type="InterPro" id="IPR020845">
    <property type="entry name" value="AMP-binding_CS"/>
</dbReference>
<proteinExistence type="inferred from homology"/>